<accession>A0ABY3YJP7</accession>
<dbReference type="Proteomes" id="UP000829476">
    <property type="component" value="Chromosome"/>
</dbReference>
<keyword evidence="2" id="KW-1185">Reference proteome</keyword>
<sequence>MFKQQFLLIIIFLPLFSFTQNLSGIIYDESSRLAGIKVVNLTNGKTVYSGENGNFAIKAKINDSILFSSYNHELKSLNIESGHLNDIQVIVLKKRIHELQAVELTEKFIPKNIDIDEYNKNITQQLKEDMKRDPLKYGLTPDTNLDLIKAASLLIGLFKKSKEATQKYISFRSLDSLFKNHTLFNEKLLSKSLRIAPDQKNLFLFFCENQQINDELLKTENHFLLLDRLVEISKEYKKELTSGEKQ</sequence>
<protein>
    <recommendedName>
        <fullName evidence="3">Carboxypeptidase-like regulatory domain-containing protein</fullName>
    </recommendedName>
</protein>
<name>A0ABY3YJP7_9FLAO</name>
<organism evidence="1 2">
    <name type="scientific">Zhouia spongiae</name>
    <dbReference type="NCBI Taxonomy" id="2202721"/>
    <lineage>
        <taxon>Bacteria</taxon>
        <taxon>Pseudomonadati</taxon>
        <taxon>Bacteroidota</taxon>
        <taxon>Flavobacteriia</taxon>
        <taxon>Flavobacteriales</taxon>
        <taxon>Flavobacteriaceae</taxon>
        <taxon>Zhouia</taxon>
    </lineage>
</organism>
<gene>
    <name evidence="1" type="ORF">MQE36_12085</name>
</gene>
<dbReference type="RefSeq" id="WP_242936235.1">
    <property type="nucleotide sequence ID" value="NZ_CP094326.1"/>
</dbReference>
<dbReference type="EMBL" id="CP094326">
    <property type="protein sequence ID" value="UNY97824.1"/>
    <property type="molecule type" value="Genomic_DNA"/>
</dbReference>
<evidence type="ECO:0000313" key="1">
    <source>
        <dbReference type="EMBL" id="UNY97824.1"/>
    </source>
</evidence>
<evidence type="ECO:0000313" key="2">
    <source>
        <dbReference type="Proteomes" id="UP000829476"/>
    </source>
</evidence>
<reference evidence="1 2" key="1">
    <citation type="journal article" date="2018" name="Int. J. Syst. Evol. Microbiol.">
        <title>Zhouia spongiae sp. nov., isolated from a marine sponge.</title>
        <authorList>
            <person name="Zhuang L."/>
            <person name="Lin B."/>
            <person name="Qin F."/>
            <person name="Luo L."/>
        </authorList>
    </citation>
    <scope>NUCLEOTIDE SEQUENCE [LARGE SCALE GENOMIC DNA]</scope>
    <source>
        <strain evidence="1 2">HN-Y44</strain>
    </source>
</reference>
<evidence type="ECO:0008006" key="3">
    <source>
        <dbReference type="Google" id="ProtNLM"/>
    </source>
</evidence>
<proteinExistence type="predicted"/>